<dbReference type="AlphaFoldDB" id="A0A1I2XHG8"/>
<evidence type="ECO:0000313" key="1">
    <source>
        <dbReference type="EMBL" id="SFH11501.1"/>
    </source>
</evidence>
<gene>
    <name evidence="1" type="ORF">SAMN04487988_11813</name>
</gene>
<name>A0A1I2XHG8_9BACT</name>
<reference evidence="2" key="1">
    <citation type="submission" date="2016-10" db="EMBL/GenBank/DDBJ databases">
        <authorList>
            <person name="Varghese N."/>
            <person name="Submissions S."/>
        </authorList>
    </citation>
    <scope>NUCLEOTIDE SEQUENCE [LARGE SCALE GENOMIC DNA]</scope>
    <source>
        <strain evidence="2">DSM 19315</strain>
    </source>
</reference>
<dbReference type="EMBL" id="FOPC01000018">
    <property type="protein sequence ID" value="SFH11501.1"/>
    <property type="molecule type" value="Genomic_DNA"/>
</dbReference>
<keyword evidence="2" id="KW-1185">Reference proteome</keyword>
<sequence length="52" mass="6411">MSIYVGKYPGFFKNTQYRVFFHPIQILNLKFNFFIYDYSNKYGDISYRKLPK</sequence>
<proteinExistence type="predicted"/>
<organism evidence="1 2">
    <name type="scientific">Algoriphagus hitonicola</name>
    <dbReference type="NCBI Taxonomy" id="435880"/>
    <lineage>
        <taxon>Bacteria</taxon>
        <taxon>Pseudomonadati</taxon>
        <taxon>Bacteroidota</taxon>
        <taxon>Cytophagia</taxon>
        <taxon>Cytophagales</taxon>
        <taxon>Cyclobacteriaceae</taxon>
        <taxon>Algoriphagus</taxon>
    </lineage>
</organism>
<dbReference type="Proteomes" id="UP000199642">
    <property type="component" value="Unassembled WGS sequence"/>
</dbReference>
<evidence type="ECO:0000313" key="2">
    <source>
        <dbReference type="Proteomes" id="UP000199642"/>
    </source>
</evidence>
<accession>A0A1I2XHG8</accession>
<dbReference type="STRING" id="435880.SAMN04487988_11813"/>
<protein>
    <submittedName>
        <fullName evidence="1">Uncharacterized protein</fullName>
    </submittedName>
</protein>